<organism evidence="1 2">
    <name type="scientific">Paenibacillus wynnii</name>
    <dbReference type="NCBI Taxonomy" id="268407"/>
    <lineage>
        <taxon>Bacteria</taxon>
        <taxon>Bacillati</taxon>
        <taxon>Bacillota</taxon>
        <taxon>Bacilli</taxon>
        <taxon>Bacillales</taxon>
        <taxon>Paenibacillaceae</taxon>
        <taxon>Paenibacillus</taxon>
    </lineage>
</organism>
<dbReference type="eggNOG" id="ENOG5030MQV">
    <property type="taxonomic scope" value="Bacteria"/>
</dbReference>
<gene>
    <name evidence="1" type="ORF">PWYN_24515</name>
</gene>
<dbReference type="STRING" id="268407.PWYN_24515"/>
<comment type="caution">
    <text evidence="1">The sequence shown here is derived from an EMBL/GenBank/DDBJ whole genome shotgun (WGS) entry which is preliminary data.</text>
</comment>
<reference evidence="1 2" key="2">
    <citation type="submission" date="2014-10" db="EMBL/GenBank/DDBJ databases">
        <title>Comparative genomics of the Paenibacillus odorifer group.</title>
        <authorList>
            <person name="Tsai Y.-C."/>
            <person name="Martin N."/>
            <person name="Korlach J."/>
            <person name="Wiedmann M."/>
        </authorList>
    </citation>
    <scope>NUCLEOTIDE SEQUENCE [LARGE SCALE GENOMIC DNA]</scope>
    <source>
        <strain evidence="1 2">DSM 18334</strain>
    </source>
</reference>
<keyword evidence="2" id="KW-1185">Reference proteome</keyword>
<evidence type="ECO:0000313" key="2">
    <source>
        <dbReference type="Proteomes" id="UP000029734"/>
    </source>
</evidence>
<dbReference type="EMBL" id="JQCR01000003">
    <property type="protein sequence ID" value="KGE17729.1"/>
    <property type="molecule type" value="Genomic_DNA"/>
</dbReference>
<accession>A0A098M589</accession>
<dbReference type="AlphaFoldDB" id="A0A098M589"/>
<name>A0A098M589_9BACL</name>
<reference evidence="1 2" key="1">
    <citation type="submission" date="2014-08" db="EMBL/GenBank/DDBJ databases">
        <authorList>
            <person name="den Bakker H.C."/>
        </authorList>
    </citation>
    <scope>NUCLEOTIDE SEQUENCE [LARGE SCALE GENOMIC DNA]</scope>
    <source>
        <strain evidence="1 2">DSM 18334</strain>
    </source>
</reference>
<evidence type="ECO:0000313" key="1">
    <source>
        <dbReference type="EMBL" id="KGE17729.1"/>
    </source>
</evidence>
<sequence>MDISTDNFQINNINFVATSNHVYLAGGYFLKLTEGNKSINNIIIDGSVSGKRLLDIGIVEP</sequence>
<protein>
    <submittedName>
        <fullName evidence="1">Uncharacterized protein</fullName>
    </submittedName>
</protein>
<proteinExistence type="predicted"/>
<dbReference type="Proteomes" id="UP000029734">
    <property type="component" value="Unassembled WGS sequence"/>
</dbReference>